<dbReference type="EMBL" id="JBBMFL010000024">
    <property type="protein sequence ID" value="MEQ2546199.1"/>
    <property type="molecule type" value="Genomic_DNA"/>
</dbReference>
<keyword evidence="1" id="KW-0812">Transmembrane</keyword>
<evidence type="ECO:0000259" key="2">
    <source>
        <dbReference type="Pfam" id="PF04773"/>
    </source>
</evidence>
<feature type="domain" description="Protein FecR C-terminal" evidence="3">
    <location>
        <begin position="246"/>
        <end position="317"/>
    </location>
</feature>
<feature type="transmembrane region" description="Helical" evidence="1">
    <location>
        <begin position="76"/>
        <end position="95"/>
    </location>
</feature>
<keyword evidence="5" id="KW-1185">Reference proteome</keyword>
<reference evidence="4 5" key="1">
    <citation type="submission" date="2024-03" db="EMBL/GenBank/DDBJ databases">
        <title>Human intestinal bacterial collection.</title>
        <authorList>
            <person name="Pauvert C."/>
            <person name="Hitch T.C.A."/>
            <person name="Clavel T."/>
        </authorList>
    </citation>
    <scope>NUCLEOTIDE SEQUENCE [LARGE SCALE GENOMIC DNA]</scope>
    <source>
        <strain evidence="4 5">CLA-KB-H122</strain>
    </source>
</reference>
<gene>
    <name evidence="4" type="ORF">WMO46_14730</name>
</gene>
<feature type="domain" description="FecR protein" evidence="2">
    <location>
        <begin position="108"/>
        <end position="202"/>
    </location>
</feature>
<accession>A0ABV1H0L5</accession>
<name>A0ABV1H0L5_9BACT</name>
<dbReference type="InterPro" id="IPR032508">
    <property type="entry name" value="FecR_C"/>
</dbReference>
<sequence length="318" mass="36597">MKMKEEITNARLFRFCAGETTADENDRIAAWLDENPEEHQRRLNDVHSMYLVSILCESEATQPARRSARFTSFRRYAAGIAAALLVGFAGNYAFFAHRLNGWAEQQTVIEAPAGQHVRISLNDGSEVDLNSGSRLIYPAIFSSKERRVKLVGEARFDVSHNEKQPFVVETFAYDVQVLGTDFNVIADEAKGQFSTALFEGRVSIHNHRNSERIVMEPNTVVRLENGYLYVDKLESRDEYLWTEGILSFRNDSFDEIVEKLRKYYNVEIEIRCAALPKVTYGRLKIRISEGIEHALRILQLASDFTYEYDHDRNRIIIQ</sequence>
<keyword evidence="1" id="KW-0472">Membrane</keyword>
<dbReference type="Proteomes" id="UP001460202">
    <property type="component" value="Unassembled WGS sequence"/>
</dbReference>
<evidence type="ECO:0000313" key="4">
    <source>
        <dbReference type="EMBL" id="MEQ2546199.1"/>
    </source>
</evidence>
<protein>
    <submittedName>
        <fullName evidence="4">FecR domain-containing protein</fullName>
    </submittedName>
</protein>
<dbReference type="Gene3D" id="3.55.50.30">
    <property type="match status" value="1"/>
</dbReference>
<evidence type="ECO:0000259" key="3">
    <source>
        <dbReference type="Pfam" id="PF16344"/>
    </source>
</evidence>
<dbReference type="Pfam" id="PF04773">
    <property type="entry name" value="FecR"/>
    <property type="match status" value="1"/>
</dbReference>
<evidence type="ECO:0000256" key="1">
    <source>
        <dbReference type="SAM" id="Phobius"/>
    </source>
</evidence>
<dbReference type="PIRSF" id="PIRSF018266">
    <property type="entry name" value="FecR"/>
    <property type="match status" value="1"/>
</dbReference>
<proteinExistence type="predicted"/>
<evidence type="ECO:0000313" key="5">
    <source>
        <dbReference type="Proteomes" id="UP001460202"/>
    </source>
</evidence>
<dbReference type="Gene3D" id="2.60.120.1440">
    <property type="match status" value="1"/>
</dbReference>
<keyword evidence="1" id="KW-1133">Transmembrane helix</keyword>
<dbReference type="PANTHER" id="PTHR30273">
    <property type="entry name" value="PERIPLASMIC SIGNAL SENSOR AND SIGMA FACTOR ACTIVATOR FECR-RELATED"/>
    <property type="match status" value="1"/>
</dbReference>
<organism evidence="4 5">
    <name type="scientific">Alistipes intestinihominis</name>
    <dbReference type="NCBI Taxonomy" id="3133172"/>
    <lineage>
        <taxon>Bacteria</taxon>
        <taxon>Pseudomonadati</taxon>
        <taxon>Bacteroidota</taxon>
        <taxon>Bacteroidia</taxon>
        <taxon>Bacteroidales</taxon>
        <taxon>Rikenellaceae</taxon>
        <taxon>Alistipes</taxon>
    </lineage>
</organism>
<dbReference type="PANTHER" id="PTHR30273:SF2">
    <property type="entry name" value="PROTEIN FECR"/>
    <property type="match status" value="1"/>
</dbReference>
<dbReference type="InterPro" id="IPR012373">
    <property type="entry name" value="Ferrdict_sens_TM"/>
</dbReference>
<dbReference type="Pfam" id="PF16344">
    <property type="entry name" value="FecR_C"/>
    <property type="match status" value="1"/>
</dbReference>
<comment type="caution">
    <text evidence="4">The sequence shown here is derived from an EMBL/GenBank/DDBJ whole genome shotgun (WGS) entry which is preliminary data.</text>
</comment>
<dbReference type="RefSeq" id="WP_278963071.1">
    <property type="nucleotide sequence ID" value="NZ_JBBMFL010000024.1"/>
</dbReference>
<dbReference type="InterPro" id="IPR006860">
    <property type="entry name" value="FecR"/>
</dbReference>